<dbReference type="RefSeq" id="WP_127048929.1">
    <property type="nucleotide sequence ID" value="NZ_RZGZ01000002.1"/>
</dbReference>
<organism evidence="2 3">
    <name type="scientific">Labedella endophytica</name>
    <dbReference type="NCBI Taxonomy" id="1523160"/>
    <lineage>
        <taxon>Bacteria</taxon>
        <taxon>Bacillati</taxon>
        <taxon>Actinomycetota</taxon>
        <taxon>Actinomycetes</taxon>
        <taxon>Micrococcales</taxon>
        <taxon>Microbacteriaceae</taxon>
        <taxon>Labedella</taxon>
    </lineage>
</organism>
<proteinExistence type="predicted"/>
<feature type="region of interest" description="Disordered" evidence="1">
    <location>
        <begin position="152"/>
        <end position="205"/>
    </location>
</feature>
<dbReference type="Proteomes" id="UP000274909">
    <property type="component" value="Unassembled WGS sequence"/>
</dbReference>
<name>A0A433JSQ2_9MICO</name>
<sequence length="205" mass="23828">MPRARRYPTRVTGAEAIALQERWADEEDLFEGFAVDLVELAELGENYFRLGRADRLRYREMKRQAKIDERERVARKASRRFEVIPPARDSSRLTRKDALRVARELRDEPADPGDGKAYRRKVARLAKKRERWARKVDEELAAEALIELDDPMPYLRVAEDPEPTPTPETAPQASDTGLAPVSPIRRRRKRPRLTITNPYLDHDDD</sequence>
<evidence type="ECO:0000313" key="3">
    <source>
        <dbReference type="Proteomes" id="UP000274909"/>
    </source>
</evidence>
<dbReference type="EMBL" id="RZGZ01000002">
    <property type="protein sequence ID" value="RUR01418.1"/>
    <property type="molecule type" value="Genomic_DNA"/>
</dbReference>
<accession>A0A433JSQ2</accession>
<reference evidence="2 3" key="1">
    <citation type="submission" date="2018-12" db="EMBL/GenBank/DDBJ databases">
        <authorList>
            <person name="Li F."/>
        </authorList>
    </citation>
    <scope>NUCLEOTIDE SEQUENCE [LARGE SCALE GENOMIC DNA]</scope>
    <source>
        <strain evidence="2 3">EGI 6500705</strain>
    </source>
</reference>
<evidence type="ECO:0000313" key="2">
    <source>
        <dbReference type="EMBL" id="RUR01418.1"/>
    </source>
</evidence>
<dbReference type="AlphaFoldDB" id="A0A433JSQ2"/>
<comment type="caution">
    <text evidence="2">The sequence shown here is derived from an EMBL/GenBank/DDBJ whole genome shotgun (WGS) entry which is preliminary data.</text>
</comment>
<protein>
    <submittedName>
        <fullName evidence="2">Uncharacterized protein</fullName>
    </submittedName>
</protein>
<gene>
    <name evidence="2" type="ORF">ELQ94_07935</name>
</gene>
<keyword evidence="3" id="KW-1185">Reference proteome</keyword>
<evidence type="ECO:0000256" key="1">
    <source>
        <dbReference type="SAM" id="MobiDB-lite"/>
    </source>
</evidence>